<dbReference type="Proteomes" id="UP000006241">
    <property type="component" value="Unassembled WGS sequence"/>
</dbReference>
<comment type="caution">
    <text evidence="1">The sequence shown here is derived from an EMBL/GenBank/DDBJ whole genome shotgun (WGS) entry which is preliminary data.</text>
</comment>
<sequence length="614" mass="66865">MVMISRFDILIYIFILITLSGCKKIDSPEQESNSGEQQVTLRLLMPQSDNKAGTYAISEADQNSIHSLDVLAFRIADDGKEYYAYHKQAVLLRPGDNAAAVDFHVDLLKSTDKFRFVLIANAATQLQTALSGLPVNTEKETLMSRMEYGIMTKWNAGSSGNFTPLPMWGESMMIDGINNNTQKFSVSMLRSLAAIDIKVTADNFVMTQVYVYNMSGKGRIAPVAGNYDAAEYKVKAPSIPAGTNRLTAQEYTSGTTGLAGEIFLFESTAPGNTGDSNATGLVIAGKYAGSSDITYYRVELTDDQQKLLPVLRNHRYAIDITKVHAAGFSSQALAWASKPVSMSATVTAWNEVSVSDSNIGAPQFLKLSMDSVTIKRSAQTLLLEVRTNDLSAMTLTDIPNWITVTRQNDAEKATFTLKIPTYTSPLRVRVAKLAVNAGRIKKIITIIQSPPPIDIGLPFLVSGSNLSGEKIPWYKRANVEYGVYVNSDASQTQKPGTPYPESCAALGAGYRLPTYNELIQLVPPTSPSERQNIDYQLGIKGGLAINNASYITAYLSSSTSSYQGNNKWYSGLSNGSGGAGTNGVYSQITYPKSDYVWNYEISRCIMSKSDAPPL</sequence>
<reference evidence="1 2" key="1">
    <citation type="submission" date="2009-01" db="EMBL/GenBank/DDBJ databases">
        <authorList>
            <person name="Qin X."/>
            <person name="Bachman B."/>
            <person name="Battles P."/>
            <person name="Bell A."/>
            <person name="Bess C."/>
            <person name="Bickham C."/>
            <person name="Chaboub L."/>
            <person name="Chen D."/>
            <person name="Coyle M."/>
            <person name="Deiros D.R."/>
            <person name="Dinh H."/>
            <person name="Forbes L."/>
            <person name="Fowler G."/>
            <person name="Francisco L."/>
            <person name="Fu Q."/>
            <person name="Gubbala S."/>
            <person name="Hale W."/>
            <person name="Han Y."/>
            <person name="Hemphill L."/>
            <person name="Highlander S.K."/>
            <person name="Hirani K."/>
            <person name="Hogues M."/>
            <person name="Jackson L."/>
            <person name="Jakkamsetti A."/>
            <person name="Javaid M."/>
            <person name="Jiang H."/>
            <person name="Korchina V."/>
            <person name="Kovar C."/>
            <person name="Lara F."/>
            <person name="Lee S."/>
            <person name="Mata R."/>
            <person name="Mathew T."/>
            <person name="Moen C."/>
            <person name="Morales K."/>
            <person name="Munidasa M."/>
            <person name="Nazareth L."/>
            <person name="Ngo R."/>
            <person name="Nguyen L."/>
            <person name="Okwuonu G."/>
            <person name="Ongeri F."/>
            <person name="Patil S."/>
            <person name="Petrosino J."/>
            <person name="Pham C."/>
            <person name="Pham P."/>
            <person name="Pu L.-L."/>
            <person name="Puazo M."/>
            <person name="Raj R."/>
            <person name="Reid J."/>
            <person name="Rouhana J."/>
            <person name="Saada N."/>
            <person name="Shang Y."/>
            <person name="Simmons D."/>
            <person name="Thornton R."/>
            <person name="Warren J."/>
            <person name="Weissenberger G."/>
            <person name="Zhang J."/>
            <person name="Zhang L."/>
            <person name="Zhou C."/>
            <person name="Zhu D."/>
            <person name="Muzny D."/>
            <person name="Worley K."/>
            <person name="Gibbs R."/>
        </authorList>
    </citation>
    <scope>NUCLEOTIDE SEQUENCE [LARGE SCALE GENOMIC DNA]</scope>
    <source>
        <strain evidence="1 2">ATCC 33300</strain>
    </source>
</reference>
<dbReference type="EMBL" id="ACHB01000067">
    <property type="protein sequence ID" value="EEI91710.1"/>
    <property type="molecule type" value="Genomic_DNA"/>
</dbReference>
<gene>
    <name evidence="1" type="ORF">HMPREF0765_2657</name>
</gene>
<name>C2FZA1_SPHSI</name>
<evidence type="ECO:0000313" key="2">
    <source>
        <dbReference type="Proteomes" id="UP000006241"/>
    </source>
</evidence>
<dbReference type="PROSITE" id="PS51257">
    <property type="entry name" value="PROKAR_LIPOPROTEIN"/>
    <property type="match status" value="1"/>
</dbReference>
<organism evidence="1 2">
    <name type="scientific">Sphingobacterium spiritivorum ATCC 33300</name>
    <dbReference type="NCBI Taxonomy" id="525372"/>
    <lineage>
        <taxon>Bacteria</taxon>
        <taxon>Pseudomonadati</taxon>
        <taxon>Bacteroidota</taxon>
        <taxon>Sphingobacteriia</taxon>
        <taxon>Sphingobacteriales</taxon>
        <taxon>Sphingobacteriaceae</taxon>
        <taxon>Sphingobacterium</taxon>
    </lineage>
</organism>
<evidence type="ECO:0000313" key="1">
    <source>
        <dbReference type="EMBL" id="EEI91710.1"/>
    </source>
</evidence>
<dbReference type="AlphaFoldDB" id="C2FZA1"/>
<dbReference type="HOGENOM" id="CLU_444730_0_0_10"/>
<evidence type="ECO:0008006" key="3">
    <source>
        <dbReference type="Google" id="ProtNLM"/>
    </source>
</evidence>
<dbReference type="CDD" id="cd14948">
    <property type="entry name" value="BACON"/>
    <property type="match status" value="1"/>
</dbReference>
<protein>
    <recommendedName>
        <fullName evidence="3">BACON domain-containing protein</fullName>
    </recommendedName>
</protein>
<accession>C2FZA1</accession>
<dbReference type="InterPro" id="IPR024361">
    <property type="entry name" value="BACON"/>
</dbReference>
<proteinExistence type="predicted"/>